<comment type="subcellular location">
    <subcellularLocation>
        <location evidence="1">Cytoplasm</location>
    </subcellularLocation>
</comment>
<keyword evidence="8" id="KW-0697">Rotamase</keyword>
<dbReference type="Pfam" id="PF13616">
    <property type="entry name" value="Rotamase_3"/>
    <property type="match status" value="1"/>
</dbReference>
<evidence type="ECO:0000313" key="10">
    <source>
        <dbReference type="EMBL" id="MBC2594344.1"/>
    </source>
</evidence>
<evidence type="ECO:0000256" key="5">
    <source>
        <dbReference type="ARBA" id="ARBA00041926"/>
    </source>
</evidence>
<feature type="domain" description="PpiC" evidence="9">
    <location>
        <begin position="5"/>
        <end position="94"/>
    </location>
</feature>
<reference evidence="10 11" key="1">
    <citation type="submission" date="2020-07" db="EMBL/GenBank/DDBJ databases">
        <authorList>
            <person name="Feng X."/>
        </authorList>
    </citation>
    <scope>NUCLEOTIDE SEQUENCE [LARGE SCALE GENOMIC DNA]</scope>
    <source>
        <strain evidence="10 11">JCM31066</strain>
    </source>
</reference>
<dbReference type="InterPro" id="IPR052204">
    <property type="entry name" value="PpiC/parvulin_rotamase"/>
</dbReference>
<dbReference type="RefSeq" id="WP_185675418.1">
    <property type="nucleotide sequence ID" value="NZ_JACHVB010000021.1"/>
</dbReference>
<comment type="caution">
    <text evidence="10">The sequence shown here is derived from an EMBL/GenBank/DDBJ whole genome shotgun (WGS) entry which is preliminary data.</text>
</comment>
<evidence type="ECO:0000256" key="1">
    <source>
        <dbReference type="ARBA" id="ARBA00004496"/>
    </source>
</evidence>
<evidence type="ECO:0000259" key="9">
    <source>
        <dbReference type="PROSITE" id="PS50198"/>
    </source>
</evidence>
<dbReference type="PANTHER" id="PTHR43629">
    <property type="entry name" value="PEPTIDYL-PROLYL CIS-TRANS ISOMERASE"/>
    <property type="match status" value="1"/>
</dbReference>
<dbReference type="Proteomes" id="UP000546464">
    <property type="component" value="Unassembled WGS sequence"/>
</dbReference>
<dbReference type="EMBL" id="JACHVB010000021">
    <property type="protein sequence ID" value="MBC2594344.1"/>
    <property type="molecule type" value="Genomic_DNA"/>
</dbReference>
<dbReference type="InterPro" id="IPR000297">
    <property type="entry name" value="PPIase_PpiC"/>
</dbReference>
<comment type="function">
    <text evidence="7">PPIases accelerate the folding of proteins. It prefers amino acid residues with hydrophobic side chains like leucine and phenylalanine in the P1 position of the peptides substrates.</text>
</comment>
<dbReference type="InterPro" id="IPR023058">
    <property type="entry name" value="PPIase_PpiC_CS"/>
</dbReference>
<gene>
    <name evidence="10" type="ORF">H5P28_08750</name>
</gene>
<evidence type="ECO:0000313" key="11">
    <source>
        <dbReference type="Proteomes" id="UP000546464"/>
    </source>
</evidence>
<dbReference type="SUPFAM" id="SSF54534">
    <property type="entry name" value="FKBP-like"/>
    <property type="match status" value="1"/>
</dbReference>
<evidence type="ECO:0000256" key="4">
    <source>
        <dbReference type="ARBA" id="ARBA00040926"/>
    </source>
</evidence>
<evidence type="ECO:0000256" key="3">
    <source>
        <dbReference type="ARBA" id="ARBA00022490"/>
    </source>
</evidence>
<comment type="similarity">
    <text evidence="2">Belongs to the PpiC/parvulin rotamase family.</text>
</comment>
<keyword evidence="3" id="KW-0963">Cytoplasm</keyword>
<dbReference type="GO" id="GO:0003755">
    <property type="term" value="F:peptidyl-prolyl cis-trans isomerase activity"/>
    <property type="evidence" value="ECO:0007669"/>
    <property type="project" value="UniProtKB-KW"/>
</dbReference>
<name>A0A842HFN8_9BACT</name>
<evidence type="ECO:0000256" key="2">
    <source>
        <dbReference type="ARBA" id="ARBA00007656"/>
    </source>
</evidence>
<sequence length="96" mass="10156">MPPPPGQASARHILVASEKDCEDLKQQIASGADFADLAAKHSKCPSGKRGGELGTFGKGQMVKEFETVVFSAPVGEVQGPIKTDFGYHLIEVTARS</sequence>
<evidence type="ECO:0000256" key="7">
    <source>
        <dbReference type="ARBA" id="ARBA00046231"/>
    </source>
</evidence>
<dbReference type="Gene3D" id="3.10.50.40">
    <property type="match status" value="1"/>
</dbReference>
<dbReference type="PROSITE" id="PS01096">
    <property type="entry name" value="PPIC_PPIASE_1"/>
    <property type="match status" value="1"/>
</dbReference>
<dbReference type="PANTHER" id="PTHR43629:SF2">
    <property type="entry name" value="RHODANESE-LIKE_PPIC DOMAIN-CONTAINING PROTEIN 12, CHLOROPLASTIC"/>
    <property type="match status" value="1"/>
</dbReference>
<dbReference type="AlphaFoldDB" id="A0A842HFN8"/>
<protein>
    <recommendedName>
        <fullName evidence="4">Peptidyl-prolyl cis-trans isomerase C</fullName>
    </recommendedName>
    <alternativeName>
        <fullName evidence="6">Parvulin</fullName>
    </alternativeName>
    <alternativeName>
        <fullName evidence="5">Rotamase C</fullName>
    </alternativeName>
</protein>
<evidence type="ECO:0000256" key="8">
    <source>
        <dbReference type="PROSITE-ProRule" id="PRU00278"/>
    </source>
</evidence>
<keyword evidence="11" id="KW-1185">Reference proteome</keyword>
<dbReference type="PROSITE" id="PS50198">
    <property type="entry name" value="PPIC_PPIASE_2"/>
    <property type="match status" value="1"/>
</dbReference>
<evidence type="ECO:0000256" key="6">
    <source>
        <dbReference type="ARBA" id="ARBA00043072"/>
    </source>
</evidence>
<dbReference type="InterPro" id="IPR046357">
    <property type="entry name" value="PPIase_dom_sf"/>
</dbReference>
<accession>A0A842HFN8</accession>
<organism evidence="10 11">
    <name type="scientific">Ruficoccus amylovorans</name>
    <dbReference type="NCBI Taxonomy" id="1804625"/>
    <lineage>
        <taxon>Bacteria</taxon>
        <taxon>Pseudomonadati</taxon>
        <taxon>Verrucomicrobiota</taxon>
        <taxon>Opitutia</taxon>
        <taxon>Puniceicoccales</taxon>
        <taxon>Cerasicoccaceae</taxon>
        <taxon>Ruficoccus</taxon>
    </lineage>
</organism>
<keyword evidence="8 10" id="KW-0413">Isomerase</keyword>
<dbReference type="GO" id="GO:0005737">
    <property type="term" value="C:cytoplasm"/>
    <property type="evidence" value="ECO:0007669"/>
    <property type="project" value="UniProtKB-SubCell"/>
</dbReference>
<proteinExistence type="inferred from homology"/>